<evidence type="ECO:0000259" key="1">
    <source>
        <dbReference type="Pfam" id="PF01636"/>
    </source>
</evidence>
<evidence type="ECO:0000313" key="3">
    <source>
        <dbReference type="Proteomes" id="UP001501035"/>
    </source>
</evidence>
<dbReference type="Gene3D" id="3.90.1200.10">
    <property type="match status" value="1"/>
</dbReference>
<dbReference type="Pfam" id="PF01636">
    <property type="entry name" value="APH"/>
    <property type="match status" value="1"/>
</dbReference>
<sequence length="382" mass="42015">MPEHPDLPDGAVPENSAELAKPSASRLDVKAIAPALAAWLTDKAGSPVTVTGIHLPDGNGMSSETVIVDAQWGGAPHPLVARVAPDPNNDPLFASYDLDNQFRLMAYVGQRTTAPVPPLYWSEPGTDIIGAPFIVMGRVDGDIPPDVLPYTFGSWLTEADEQDRRRLQHQTVHTLAAIHAAPIPVDLLPAPRAGESPLAAHVRRLTEFYRWTTRDCPGSPLLERALAWVHENLPATQDEVLCWGDARIGNVIYQDFVPAAVLDWEMATRAPRELDVAWGIALHRFFQDIAQLAGVAGLPAFWRRADVERDYEQAAGARLHDMDFYLTYATLYYAMILFRIQTRAIDFGQADEPANPDDKILNQATLAAMIAGTYWDGVGENR</sequence>
<protein>
    <submittedName>
        <fullName evidence="2">Phosphotransferase family protein</fullName>
    </submittedName>
</protein>
<evidence type="ECO:0000313" key="2">
    <source>
        <dbReference type="EMBL" id="GAA3023091.1"/>
    </source>
</evidence>
<feature type="domain" description="Aminoglycoside phosphotransferase" evidence="1">
    <location>
        <begin position="60"/>
        <end position="295"/>
    </location>
</feature>
<proteinExistence type="predicted"/>
<organism evidence="2 3">
    <name type="scientific">Gordonia defluvii</name>
    <dbReference type="NCBI Taxonomy" id="283718"/>
    <lineage>
        <taxon>Bacteria</taxon>
        <taxon>Bacillati</taxon>
        <taxon>Actinomycetota</taxon>
        <taxon>Actinomycetes</taxon>
        <taxon>Mycobacteriales</taxon>
        <taxon>Gordoniaceae</taxon>
        <taxon>Gordonia</taxon>
    </lineage>
</organism>
<dbReference type="PANTHER" id="PTHR21310:SF40">
    <property type="entry name" value="AMINOGLYCOSIDE PHOSPHOTRANSFERASE DOMAIN-CONTAINING PROTEIN-RELATED"/>
    <property type="match status" value="1"/>
</dbReference>
<dbReference type="InterPro" id="IPR011009">
    <property type="entry name" value="Kinase-like_dom_sf"/>
</dbReference>
<dbReference type="Gene3D" id="3.30.200.20">
    <property type="entry name" value="Phosphorylase Kinase, domain 1"/>
    <property type="match status" value="1"/>
</dbReference>
<dbReference type="InterPro" id="IPR002575">
    <property type="entry name" value="Aminoglycoside_PTrfase"/>
</dbReference>
<gene>
    <name evidence="2" type="ORF">GCM10010528_01430</name>
</gene>
<comment type="caution">
    <text evidence="2">The sequence shown here is derived from an EMBL/GenBank/DDBJ whole genome shotgun (WGS) entry which is preliminary data.</text>
</comment>
<accession>A0ABN3YF41</accession>
<keyword evidence="3" id="KW-1185">Reference proteome</keyword>
<dbReference type="RefSeq" id="WP_290703535.1">
    <property type="nucleotide sequence ID" value="NZ_BAAAVS010000001.1"/>
</dbReference>
<dbReference type="InterPro" id="IPR041726">
    <property type="entry name" value="ACAD10_11_N"/>
</dbReference>
<dbReference type="CDD" id="cd05154">
    <property type="entry name" value="ACAD10_11_N-like"/>
    <property type="match status" value="1"/>
</dbReference>
<dbReference type="InterPro" id="IPR051678">
    <property type="entry name" value="AGP_Transferase"/>
</dbReference>
<dbReference type="SUPFAM" id="SSF56112">
    <property type="entry name" value="Protein kinase-like (PK-like)"/>
    <property type="match status" value="1"/>
</dbReference>
<name>A0ABN3YF41_9ACTN</name>
<dbReference type="EMBL" id="BAAAVS010000001">
    <property type="protein sequence ID" value="GAA3023091.1"/>
    <property type="molecule type" value="Genomic_DNA"/>
</dbReference>
<reference evidence="2 3" key="1">
    <citation type="journal article" date="2019" name="Int. J. Syst. Evol. Microbiol.">
        <title>The Global Catalogue of Microorganisms (GCM) 10K type strain sequencing project: providing services to taxonomists for standard genome sequencing and annotation.</title>
        <authorList>
            <consortium name="The Broad Institute Genomics Platform"/>
            <consortium name="The Broad Institute Genome Sequencing Center for Infectious Disease"/>
            <person name="Wu L."/>
            <person name="Ma J."/>
        </authorList>
    </citation>
    <scope>NUCLEOTIDE SEQUENCE [LARGE SCALE GENOMIC DNA]</scope>
    <source>
        <strain evidence="2 3">JCM 14234</strain>
    </source>
</reference>
<dbReference type="Proteomes" id="UP001501035">
    <property type="component" value="Unassembled WGS sequence"/>
</dbReference>
<dbReference type="PANTHER" id="PTHR21310">
    <property type="entry name" value="AMINOGLYCOSIDE PHOSPHOTRANSFERASE-RELATED-RELATED"/>
    <property type="match status" value="1"/>
</dbReference>